<name>V6S351_9FLAO</name>
<dbReference type="InterPro" id="IPR038670">
    <property type="entry name" value="HslJ-like_sf"/>
</dbReference>
<dbReference type="STRING" id="1341154.FCR2A7T_09700"/>
<evidence type="ECO:0000259" key="1">
    <source>
        <dbReference type="Pfam" id="PF03724"/>
    </source>
</evidence>
<dbReference type="InterPro" id="IPR005184">
    <property type="entry name" value="DUF306_Meta_HslJ"/>
</dbReference>
<dbReference type="Pfam" id="PF03724">
    <property type="entry name" value="META"/>
    <property type="match status" value="1"/>
</dbReference>
<gene>
    <name evidence="2" type="ORF">IP98_02107</name>
</gene>
<protein>
    <submittedName>
        <fullName evidence="2">Heat shock protein HslJ</fullName>
    </submittedName>
</protein>
<dbReference type="Proteomes" id="UP000319848">
    <property type="component" value="Unassembled WGS sequence"/>
</dbReference>
<reference evidence="2 3" key="1">
    <citation type="journal article" date="2015" name="Stand. Genomic Sci.">
        <title>Genomic Encyclopedia of Bacterial and Archaeal Type Strains, Phase III: the genomes of soil and plant-associated and newly described type strains.</title>
        <authorList>
            <person name="Whitman W.B."/>
            <person name="Woyke T."/>
            <person name="Klenk H.P."/>
            <person name="Zhou Y."/>
            <person name="Lilburn T.G."/>
            <person name="Beck B.J."/>
            <person name="De Vos P."/>
            <person name="Vandamme P."/>
            <person name="Eisen J.A."/>
            <person name="Garrity G."/>
            <person name="Hugenholtz P."/>
            <person name="Kyrpides N.C."/>
        </authorList>
    </citation>
    <scope>NUCLEOTIDE SEQUENCE [LARGE SCALE GENOMIC DNA]</scope>
    <source>
        <strain evidence="2 3">CGMCC 1.7270</strain>
    </source>
</reference>
<proteinExistence type="predicted"/>
<evidence type="ECO:0000313" key="3">
    <source>
        <dbReference type="Proteomes" id="UP000319848"/>
    </source>
</evidence>
<accession>V6S351</accession>
<dbReference type="RefSeq" id="WP_023570134.1">
    <property type="nucleotide sequence ID" value="NZ_AVBI01000012.1"/>
</dbReference>
<dbReference type="InterPro" id="IPR053147">
    <property type="entry name" value="Hsp_HslJ-like"/>
</dbReference>
<sequence length="144" mass="16293">MKKITALLILTLLTLSGCKTKQNQESVTESPLKGTKWILVEMMGKPITPSKNGKNIYVYLDANENRINGHSGCNGFGGNYELQEGNRITFSKMMGTMMACTDMETETQFLKLMQTIDNYNLKENRLQMNKAKMAPLLKFEAEKK</sequence>
<dbReference type="PANTHER" id="PTHR35535">
    <property type="entry name" value="HEAT SHOCK PROTEIN HSLJ"/>
    <property type="match status" value="1"/>
</dbReference>
<dbReference type="PANTHER" id="PTHR35535:SF1">
    <property type="entry name" value="HEAT SHOCK PROTEIN HSLJ"/>
    <property type="match status" value="1"/>
</dbReference>
<keyword evidence="2" id="KW-0346">Stress response</keyword>
<evidence type="ECO:0000313" key="2">
    <source>
        <dbReference type="EMBL" id="TWI10759.1"/>
    </source>
</evidence>
<comment type="caution">
    <text evidence="2">The sequence shown here is derived from an EMBL/GenBank/DDBJ whole genome shotgun (WGS) entry which is preliminary data.</text>
</comment>
<organism evidence="2 3">
    <name type="scientific">Flavobacterium cauense R2A-7</name>
    <dbReference type="NCBI Taxonomy" id="1341154"/>
    <lineage>
        <taxon>Bacteria</taxon>
        <taxon>Pseudomonadati</taxon>
        <taxon>Bacteroidota</taxon>
        <taxon>Flavobacteriia</taxon>
        <taxon>Flavobacteriales</taxon>
        <taxon>Flavobacteriaceae</taxon>
        <taxon>Flavobacterium</taxon>
    </lineage>
</organism>
<dbReference type="AlphaFoldDB" id="V6S351"/>
<feature type="domain" description="DUF306" evidence="1">
    <location>
        <begin position="30"/>
        <end position="140"/>
    </location>
</feature>
<keyword evidence="3" id="KW-1185">Reference proteome</keyword>
<dbReference type="OrthoDB" id="880459at2"/>
<dbReference type="PROSITE" id="PS51257">
    <property type="entry name" value="PROKAR_LIPOPROTEIN"/>
    <property type="match status" value="1"/>
</dbReference>
<dbReference type="Gene3D" id="2.40.128.270">
    <property type="match status" value="1"/>
</dbReference>
<dbReference type="EMBL" id="VLKQ01000009">
    <property type="protein sequence ID" value="TWI10759.1"/>
    <property type="molecule type" value="Genomic_DNA"/>
</dbReference>